<evidence type="ECO:0000313" key="2">
    <source>
        <dbReference type="EMBL" id="MBO3085156.1"/>
    </source>
</evidence>
<dbReference type="RefSeq" id="WP_208210263.1">
    <property type="nucleotide sequence ID" value="NZ_CP074404.1"/>
</dbReference>
<evidence type="ECO:0000256" key="1">
    <source>
        <dbReference type="SAM" id="MobiDB-lite"/>
    </source>
</evidence>
<feature type="region of interest" description="Disordered" evidence="1">
    <location>
        <begin position="24"/>
        <end position="52"/>
    </location>
</feature>
<accession>A0ABS3SHC5</accession>
<dbReference type="Proteomes" id="UP000678317">
    <property type="component" value="Unassembled WGS sequence"/>
</dbReference>
<gene>
    <name evidence="2" type="ORF">J4035_10940</name>
</gene>
<organism evidence="2 3">
    <name type="scientific">Cellulomonas fengjieae</name>
    <dbReference type="NCBI Taxonomy" id="2819978"/>
    <lineage>
        <taxon>Bacteria</taxon>
        <taxon>Bacillati</taxon>
        <taxon>Actinomycetota</taxon>
        <taxon>Actinomycetes</taxon>
        <taxon>Micrococcales</taxon>
        <taxon>Cellulomonadaceae</taxon>
        <taxon>Cellulomonas</taxon>
    </lineage>
</organism>
<name>A0ABS3SHC5_9CELL</name>
<proteinExistence type="predicted"/>
<feature type="compositionally biased region" description="Basic residues" evidence="1">
    <location>
        <begin position="36"/>
        <end position="52"/>
    </location>
</feature>
<comment type="caution">
    <text evidence="2">The sequence shown here is derived from an EMBL/GenBank/DDBJ whole genome shotgun (WGS) entry which is preliminary data.</text>
</comment>
<evidence type="ECO:0000313" key="3">
    <source>
        <dbReference type="Proteomes" id="UP000678317"/>
    </source>
</evidence>
<keyword evidence="3" id="KW-1185">Reference proteome</keyword>
<protein>
    <submittedName>
        <fullName evidence="2">Uncharacterized protein</fullName>
    </submittedName>
</protein>
<dbReference type="EMBL" id="JAGFBM010000005">
    <property type="protein sequence ID" value="MBO3085156.1"/>
    <property type="molecule type" value="Genomic_DNA"/>
</dbReference>
<reference evidence="2 3" key="1">
    <citation type="submission" date="2021-03" db="EMBL/GenBank/DDBJ databases">
        <title>novel species in genus Cellulomonas.</title>
        <authorList>
            <person name="Zhang G."/>
        </authorList>
    </citation>
    <scope>NUCLEOTIDE SEQUENCE [LARGE SCALE GENOMIC DNA]</scope>
    <source>
        <strain evidence="3">zg-ZUI188</strain>
    </source>
</reference>
<sequence>MHPDLAIAMYRHQEHELEVRLEQHRTHLEKSGKAARAPHRHRPHLHPLRARR</sequence>